<dbReference type="FunFam" id="3.40.50.980:FF:000001">
    <property type="entry name" value="Non-ribosomal peptide synthetase"/>
    <property type="match status" value="1"/>
</dbReference>
<dbReference type="GO" id="GO:0031177">
    <property type="term" value="F:phosphopantetheine binding"/>
    <property type="evidence" value="ECO:0007669"/>
    <property type="project" value="InterPro"/>
</dbReference>
<keyword evidence="4" id="KW-0677">Repeat</keyword>
<evidence type="ECO:0000256" key="4">
    <source>
        <dbReference type="ARBA" id="ARBA00022737"/>
    </source>
</evidence>
<dbReference type="GO" id="GO:0003824">
    <property type="term" value="F:catalytic activity"/>
    <property type="evidence" value="ECO:0007669"/>
    <property type="project" value="InterPro"/>
</dbReference>
<feature type="region of interest" description="Disordered" evidence="6">
    <location>
        <begin position="487"/>
        <end position="508"/>
    </location>
</feature>
<dbReference type="OrthoDB" id="2472181at2"/>
<dbReference type="InterPro" id="IPR036736">
    <property type="entry name" value="ACP-like_sf"/>
</dbReference>
<dbReference type="EMBL" id="PVTF01000005">
    <property type="protein sequence ID" value="PRY41582.1"/>
    <property type="molecule type" value="Genomic_DNA"/>
</dbReference>
<dbReference type="Gene3D" id="3.30.559.10">
    <property type="entry name" value="Chloramphenicol acetyltransferase-like domain"/>
    <property type="match status" value="3"/>
</dbReference>
<sequence length="3111" mass="336113">MRRPTVIELFAAQVSRTPDAVAVVSGETSLTFADLDTGSARLAWLLAERGAGPGEVVALHLDRGPAMVVGLLAVLRAGAAFVPLDVAQPAERRRWVLDDSGARLVVSDSPLPGGFGDRVVLRVEEDDSVPVLPERRVDPASAAYVMYTSGSTGRPKGVAVEHRQLASVCEAWAELYRLRERPLRFVSITSFTTDLFFADFARSALRGGTMVLAPRKAVTDPVLLLDLVERTGGTALEMLPSLAKALGREAGRRGGGPPLELLSVGAEAWPAQDGRDLLELLGPRTELVNAFGTTETTADSCVFRLEQGSAESWREAATVPIGRPLPGTVLHVLDDRLEPAAVGELYIGGDGVARGYHGRPGLTAARFVADPFLPGRTMYRTGDLVRRRDDGVLEHLGRSDDQLKVRGFRIEPAEVEGVLARHAEVDRAVVGVPEEPGRRRLVGYFVPAGARTPTADELRDFLAARLPEHLVPTAFVALDRFPTLPGGKVDRRALPPPPQVPTGTEPRTEAERVLAGIWREVLEVERVGIDDNFFDLGGDSILGIQVAALARTRLGLVWPYRTLFDRPTVAELAAAPTLPDVELEVRDVESEDRFPLSFAQRRLWFLHTHSPGAEHNLPKALRLRGTLDVGALRSALTALVQRHEILRTSFHVQQDEPVQVVHPPAPVRLELVDLPTGPDQDAVLDALLHTETAVVFDLAERPPLRLTLARLGQRDHVLVLTMHHLLTDDWTNEILLSELAEHYRAAVSAEPPRLAPQPVRYADFARRQRDRLTPEVEERQLSFWRGTLAGLRPFELPADRPRPARRSTAGAAHQVHLSAEVTARLVEFARTRRVTLFTTLLAACQLVHSRIAGDPDVAVGTVESGRGQAEVADVAGFFVGTLVIRSTVDEELGFADLVAGLRETVLEAMDHADVPFEQVVKALAPKRDLTGLPLVRTMVVLQNAPVRHRDFPGLSSEEVDLPVTTATFDLTTEFRLTGDRLRIVVIYSTDLYDTGTVEQHTAQLVDVLSIVTLEPDRPLRTVMWAAPVVHQPAVEPPLPVASVLFAEVARRHHDEVAVVAGAVELTYGQLARRVEALADRLAERGVRAETLVGVCLPRGVDLVVSLLAVLRAGGTLVPIDPEHPADRIAFMLADCGASPVLVDVAGVDRLPDGTPVVRVDDDEPVAPRRQEVVPRPDNLAYVEYTSGSSGVPKSVMVPHGSLVNCVAHMRADLGVGPGTRMLLHSPVTFDFGLMQVLAPLLSGATVCLSEAGERDGTLTVDEQVRRDRITLLALPPALLSTVDPRSVPGVEQVIVGGELCSADLARRWLPHAGFANLYGPAETTMHATGLVLPRASDPGPGASMPIGTAIAGNRAHVLDRYLRPVPPGVEGELYLGGEGVGRGYLGRPGLTAERFVADPFGPPGARMYRTGDLARRLANGALEFRGRVDRQVKTRGFRVEPAEVEAVLSKHPAIAEVAVVADRGGRLIAYVVAGDGAQVPSTEELRRHTARVLPEFMVPSVFVAIDEVPLTENGKLDLEALPAPEVRSGNEYRAPRTPGEVVLARVFGEVLGVARVGVDDNFFELGGDSILSIRVAAGANRAGLRLSSREVFERQTVADLAAGLSVEPTAGVAENGPVSGEVVLTPIQRWFLDLFTVHPEQFTMSRYLELVPEVERDAVRTAVLSLVEHHDALRVRVRRQDGQWRQHIPATETGPVFRAHDLSDVDDVDTELAQRVDTARAELDLAEGPLLLADYFELGAARPPRLLLTVHHFVVDGVSWRILLEDLRTACAQAASGATIDLGPRTTSFQRWSRLLHDQAAAGALDHELPYWSRVHERTAPPLPLDGSGVDGRAETCTVRLTAGETTALLRQVPGVYRTQANDVLLSALSVAVAEWTGQDRVLVNLESHGRDQLAGLADPSRTVGWFTTQFPVALDLPSTRDWRAVLRSVKEQLREIPGRGQGYDALRHLSGTRSLDGGHRAEINVNYLGRFADSANELYLRQLPVADGAHPDEVRPFPLEVTAVVVAGELVLHWDYSPGTLAASTVRRLAERTAAALREIVEHCLAEGAGGRTPSDFPLARLDQSTVDDLVGDGRAVEDVYPLTPMQAGMLFHGLAGGAEDIYVRRIEMVVDGVTDLDAYVAAWRVVVAAVPALRSTVHWAGLAEPVQVVRRDVELPVTRYDWRGLSAEQRRDEVRRLWDRDELDGVDLAAQPPTRLVVARLPHGRVQVLLTTHHLFIDGWSIARLLAGVAAATVALSRGATPDLPPQRPFRDYCDWLTAQDHDAASVYWAKVLAGVREPTPLPFDRRPAPGHLTRRVGRKAFRLTEERTTGLREFARRHRITLHTIVQAAWGLLLSRHSGAHEVEDVVFGTTITLRPPELPGVETIFGPLISTLPVRLTVDPGATVLSWLSRIQDGQLDSREHGFFPPARYQELTDVPPGVNLFDSAIAFENYADEPVADDGDEPRVVEVDSHETTNFPLGLVVLPESALCFELVYDVDLFDDVTAERLSARLVTAMSSMVDAPDQPLGSVEVLPPAELALITTWSRSPLEPTQPRTAAELFADQVRRVPGAVAVSAGTELTFRELDERAGRLAHRLGALGVGPESVVGICVDRGVDSITAVLAVLQAGGACLPLDPAQPRERLRWLAGDAGAVVVLTDRNSAGSFTPADLVELRVDGLRLDDGPVLHRASRPDGAAFVIYTSGTTGRPKGVVVPHRGLAVLAASVRRMLGVDRHSRVLQWLSPAFDASVLELLTGLLNGATQVLAPQGTPVTDLTDVVTAGGVTHLILTPSVLAVLPVDSWPAGTTVVSGGEVLPPGLAARWSTRCRLFNGYGPTEATVCATMSPALSGVDDPSIGTPIEGAVVYLLDSVQRPVPLGAVGEVHLGGPGLARGYHARPGATAASFVPDPFGEQGARLYRTGDLARWSSDGSLSFVGRADDQVKVRGVRIEPGEVEVALLRHPGVREVAVAATGEGATRRLTAAIVPHHHPGPSAGELRKHLAAILPEQLLPAEFSTLDRMPLTPRGKVDRARLPRAGAVSDSEHLAPRTESERLVARAWAAVLGRDGIGVREKFFEAGGSSLTLVQLAGEFARLGRTELPVAVLLDHPTIEAMAKRVGAGPRASTDHEL</sequence>
<proteinExistence type="predicted"/>
<dbReference type="SUPFAM" id="SSF47336">
    <property type="entry name" value="ACP-like"/>
    <property type="match status" value="3"/>
</dbReference>
<dbReference type="SUPFAM" id="SSF56801">
    <property type="entry name" value="Acetyl-CoA synthetase-like"/>
    <property type="match status" value="3"/>
</dbReference>
<dbReference type="Gene3D" id="3.30.300.30">
    <property type="match status" value="3"/>
</dbReference>
<evidence type="ECO:0000259" key="7">
    <source>
        <dbReference type="PROSITE" id="PS50075"/>
    </source>
</evidence>
<feature type="domain" description="Carrier" evidence="7">
    <location>
        <begin position="1534"/>
        <end position="1608"/>
    </location>
</feature>
<dbReference type="NCBIfam" id="TIGR01720">
    <property type="entry name" value="NRPS-para261"/>
    <property type="match status" value="1"/>
</dbReference>
<dbReference type="Gene3D" id="3.40.50.980">
    <property type="match status" value="2"/>
</dbReference>
<name>A0A2T0T7H6_9PSEU</name>
<dbReference type="Gene3D" id="1.10.1200.10">
    <property type="entry name" value="ACP-like"/>
    <property type="match status" value="3"/>
</dbReference>
<comment type="cofactor">
    <cofactor evidence="1">
        <name>pantetheine 4'-phosphate</name>
        <dbReference type="ChEBI" id="CHEBI:47942"/>
    </cofactor>
</comment>
<keyword evidence="2" id="KW-0596">Phosphopantetheine</keyword>
<gene>
    <name evidence="8" type="ORF">CLV43_105340</name>
</gene>
<dbReference type="PROSITE" id="PS00455">
    <property type="entry name" value="AMP_BINDING"/>
    <property type="match status" value="2"/>
</dbReference>
<keyword evidence="5" id="KW-0045">Antibiotic biosynthesis</keyword>
<dbReference type="InterPro" id="IPR025110">
    <property type="entry name" value="AMP-bd_C"/>
</dbReference>
<dbReference type="InterPro" id="IPR020845">
    <property type="entry name" value="AMP-binding_CS"/>
</dbReference>
<dbReference type="InterPro" id="IPR020806">
    <property type="entry name" value="PKS_PP-bd"/>
</dbReference>
<dbReference type="InterPro" id="IPR045851">
    <property type="entry name" value="AMP-bd_C_sf"/>
</dbReference>
<dbReference type="PANTHER" id="PTHR45527:SF1">
    <property type="entry name" value="FATTY ACID SYNTHASE"/>
    <property type="match status" value="1"/>
</dbReference>
<dbReference type="NCBIfam" id="TIGR01733">
    <property type="entry name" value="AA-adenyl-dom"/>
    <property type="match status" value="3"/>
</dbReference>
<dbReference type="InterPro" id="IPR001242">
    <property type="entry name" value="Condensation_dom"/>
</dbReference>
<evidence type="ECO:0000256" key="1">
    <source>
        <dbReference type="ARBA" id="ARBA00001957"/>
    </source>
</evidence>
<dbReference type="CDD" id="cd05930">
    <property type="entry name" value="A_NRPS"/>
    <property type="match status" value="2"/>
</dbReference>
<accession>A0A2T0T7H6</accession>
<dbReference type="InterPro" id="IPR042099">
    <property type="entry name" value="ANL_N_sf"/>
</dbReference>
<dbReference type="PROSITE" id="PS00012">
    <property type="entry name" value="PHOSPHOPANTETHEINE"/>
    <property type="match status" value="3"/>
</dbReference>
<dbReference type="FunFam" id="1.10.1200.10:FF:000005">
    <property type="entry name" value="Nonribosomal peptide synthetase 1"/>
    <property type="match status" value="2"/>
</dbReference>
<evidence type="ECO:0000256" key="6">
    <source>
        <dbReference type="SAM" id="MobiDB-lite"/>
    </source>
</evidence>
<dbReference type="PANTHER" id="PTHR45527">
    <property type="entry name" value="NONRIBOSOMAL PEPTIDE SYNTHETASE"/>
    <property type="match status" value="1"/>
</dbReference>
<dbReference type="GO" id="GO:0008610">
    <property type="term" value="P:lipid biosynthetic process"/>
    <property type="evidence" value="ECO:0007669"/>
    <property type="project" value="UniProtKB-ARBA"/>
</dbReference>
<evidence type="ECO:0000313" key="9">
    <source>
        <dbReference type="Proteomes" id="UP000239494"/>
    </source>
</evidence>
<dbReference type="CDD" id="cd19531">
    <property type="entry name" value="LCL_NRPS-like"/>
    <property type="match status" value="1"/>
</dbReference>
<dbReference type="Pfam" id="PF00550">
    <property type="entry name" value="PP-binding"/>
    <property type="match status" value="3"/>
</dbReference>
<evidence type="ECO:0000256" key="3">
    <source>
        <dbReference type="ARBA" id="ARBA00022553"/>
    </source>
</evidence>
<dbReference type="GO" id="GO:0005737">
    <property type="term" value="C:cytoplasm"/>
    <property type="evidence" value="ECO:0007669"/>
    <property type="project" value="TreeGrafter"/>
</dbReference>
<feature type="domain" description="Carrier" evidence="7">
    <location>
        <begin position="3028"/>
        <end position="3103"/>
    </location>
</feature>
<dbReference type="InterPro" id="IPR010060">
    <property type="entry name" value="NRPS_synth"/>
</dbReference>
<organism evidence="8 9">
    <name type="scientific">Umezawaea tangerina</name>
    <dbReference type="NCBI Taxonomy" id="84725"/>
    <lineage>
        <taxon>Bacteria</taxon>
        <taxon>Bacillati</taxon>
        <taxon>Actinomycetota</taxon>
        <taxon>Actinomycetes</taxon>
        <taxon>Pseudonocardiales</taxon>
        <taxon>Pseudonocardiaceae</taxon>
        <taxon>Umezawaea</taxon>
    </lineage>
</organism>
<dbReference type="Gene3D" id="2.30.38.10">
    <property type="entry name" value="Luciferase, Domain 3"/>
    <property type="match status" value="1"/>
</dbReference>
<protein>
    <submittedName>
        <fullName evidence="8">Non-ribosomal peptide synthase protein (TIGR01720 family)/amino acid adenylation domain-containing protein</fullName>
    </submittedName>
</protein>
<dbReference type="SUPFAM" id="SSF52777">
    <property type="entry name" value="CoA-dependent acyltransferases"/>
    <property type="match status" value="6"/>
</dbReference>
<keyword evidence="9" id="KW-1185">Reference proteome</keyword>
<dbReference type="PROSITE" id="PS50075">
    <property type="entry name" value="CARRIER"/>
    <property type="match status" value="3"/>
</dbReference>
<evidence type="ECO:0000313" key="8">
    <source>
        <dbReference type="EMBL" id="PRY41582.1"/>
    </source>
</evidence>
<reference evidence="8 9" key="1">
    <citation type="submission" date="2018-03" db="EMBL/GenBank/DDBJ databases">
        <title>Genomic Encyclopedia of Archaeal and Bacterial Type Strains, Phase II (KMG-II): from individual species to whole genera.</title>
        <authorList>
            <person name="Goeker M."/>
        </authorList>
    </citation>
    <scope>NUCLEOTIDE SEQUENCE [LARGE SCALE GENOMIC DNA]</scope>
    <source>
        <strain evidence="8 9">DSM 44720</strain>
    </source>
</reference>
<dbReference type="GO" id="GO:0044550">
    <property type="term" value="P:secondary metabolite biosynthetic process"/>
    <property type="evidence" value="ECO:0007669"/>
    <property type="project" value="TreeGrafter"/>
</dbReference>
<dbReference type="GO" id="GO:0017000">
    <property type="term" value="P:antibiotic biosynthetic process"/>
    <property type="evidence" value="ECO:0007669"/>
    <property type="project" value="UniProtKB-KW"/>
</dbReference>
<feature type="domain" description="Carrier" evidence="7">
    <location>
        <begin position="505"/>
        <end position="580"/>
    </location>
</feature>
<dbReference type="Gene3D" id="3.30.559.30">
    <property type="entry name" value="Nonribosomal peptide synthetase, condensation domain"/>
    <property type="match status" value="3"/>
</dbReference>
<dbReference type="RefSeq" id="WP_106188588.1">
    <property type="nucleotide sequence ID" value="NZ_PVTF01000005.1"/>
</dbReference>
<dbReference type="Pfam" id="PF00668">
    <property type="entry name" value="Condensation"/>
    <property type="match status" value="3"/>
</dbReference>
<dbReference type="Pfam" id="PF00501">
    <property type="entry name" value="AMP-binding"/>
    <property type="match status" value="3"/>
</dbReference>
<dbReference type="FunFam" id="2.30.38.10:FF:000001">
    <property type="entry name" value="Non-ribosomal peptide synthetase PvdI"/>
    <property type="match status" value="1"/>
</dbReference>
<dbReference type="Gene3D" id="3.40.50.12780">
    <property type="entry name" value="N-terminal domain of ligase-like"/>
    <property type="match status" value="2"/>
</dbReference>
<dbReference type="InterPro" id="IPR000873">
    <property type="entry name" value="AMP-dep_synth/lig_dom"/>
</dbReference>
<dbReference type="InterPro" id="IPR009081">
    <property type="entry name" value="PP-bd_ACP"/>
</dbReference>
<dbReference type="CDD" id="cd19534">
    <property type="entry name" value="E_NRPS"/>
    <property type="match status" value="1"/>
</dbReference>
<dbReference type="InterPro" id="IPR006162">
    <property type="entry name" value="Ppantetheine_attach_site"/>
</dbReference>
<dbReference type="InterPro" id="IPR010071">
    <property type="entry name" value="AA_adenyl_dom"/>
</dbReference>
<evidence type="ECO:0000256" key="2">
    <source>
        <dbReference type="ARBA" id="ARBA00022450"/>
    </source>
</evidence>
<dbReference type="Proteomes" id="UP000239494">
    <property type="component" value="Unassembled WGS sequence"/>
</dbReference>
<dbReference type="InterPro" id="IPR023213">
    <property type="entry name" value="CAT-like_dom_sf"/>
</dbReference>
<dbReference type="Pfam" id="PF13193">
    <property type="entry name" value="AMP-binding_C"/>
    <property type="match status" value="3"/>
</dbReference>
<comment type="caution">
    <text evidence="8">The sequence shown here is derived from an EMBL/GenBank/DDBJ whole genome shotgun (WGS) entry which is preliminary data.</text>
</comment>
<dbReference type="SMART" id="SM00823">
    <property type="entry name" value="PKS_PP"/>
    <property type="match status" value="3"/>
</dbReference>
<keyword evidence="3" id="KW-0597">Phosphoprotein</keyword>
<dbReference type="NCBIfam" id="NF003417">
    <property type="entry name" value="PRK04813.1"/>
    <property type="match status" value="3"/>
</dbReference>
<dbReference type="GO" id="GO:0043041">
    <property type="term" value="P:amino acid activation for nonribosomal peptide biosynthetic process"/>
    <property type="evidence" value="ECO:0007669"/>
    <property type="project" value="TreeGrafter"/>
</dbReference>
<evidence type="ECO:0000256" key="5">
    <source>
        <dbReference type="ARBA" id="ARBA00023194"/>
    </source>
</evidence>